<evidence type="ECO:0000259" key="6">
    <source>
        <dbReference type="Pfam" id="PF12760"/>
    </source>
</evidence>
<feature type="signal peptide" evidence="3">
    <location>
        <begin position="1"/>
        <end position="22"/>
    </location>
</feature>
<dbReference type="Pfam" id="PF07695">
    <property type="entry name" value="7TMR-DISM_7TM"/>
    <property type="match status" value="1"/>
</dbReference>
<dbReference type="EMBL" id="JAHESC010000017">
    <property type="protein sequence ID" value="MBT1687467.1"/>
    <property type="molecule type" value="Genomic_DNA"/>
</dbReference>
<gene>
    <name evidence="7" type="ORF">KK078_12930</name>
</gene>
<name>A0AAP2D9J6_9BACT</name>
<keyword evidence="1" id="KW-0175">Coiled coil</keyword>
<dbReference type="AlphaFoldDB" id="A0AAP2D9J6"/>
<keyword evidence="3" id="KW-0732">Signal</keyword>
<organism evidence="7 8">
    <name type="scientific">Dawidia soli</name>
    <dbReference type="NCBI Taxonomy" id="2782352"/>
    <lineage>
        <taxon>Bacteria</taxon>
        <taxon>Pseudomonadati</taxon>
        <taxon>Bacteroidota</taxon>
        <taxon>Cytophagia</taxon>
        <taxon>Cytophagales</taxon>
        <taxon>Chryseotaleaceae</taxon>
        <taxon>Dawidia</taxon>
    </lineage>
</organism>
<dbReference type="InterPro" id="IPR011623">
    <property type="entry name" value="7TMR_DISM_rcpt_extracell_dom1"/>
</dbReference>
<feature type="transmembrane region" description="Helical" evidence="2">
    <location>
        <begin position="184"/>
        <end position="203"/>
    </location>
</feature>
<sequence length="629" mass="73087">MKKKLIALATCWSLCYVGQAQPAVALENVAGQHIFSFQEIQYLEDLSGKLTIDDVSSPAWNSRFNPSVTFNPENKHRNAAYWHRVKIKLAPTQQTRWVIEFFDQTIDSIDFYTPTSRGYIRNRYGDHQEFSARPLKHKNFVIPIANDKAEEVTYYFRLRSAQQAEAIVVLRSADYLFEYATDEYFFFGIFYGMILVFSFYNLLMYAAVRESHYLLYMLYLVGIGVYEMSADGIAFQYLWPRAITWNQYAPGIALYLASTFALFFAASVLNLRKEVPPLFKLILGAFAFRTIFLLVSLFIVHDWFAVRFIEIVPFAVAFYAGVHRWAKGYSAARFLVIGYSILLFGVVSKVSLYFDFEWMPFGQLSHYSLGFCFILEMLFLSFAISDKIRMLRIEKAEAQEKTIEQLHENQRLKDGLNQELEEQVRMKTAQIVQKTELIEEQNHRLEEANVRLARQAEEIAAMNILLARDNDQLKHDVAEVKEARILSKEVDFEEFSAMYPDDDSCLKFLADIKWHNDYACRKCGHAQYSAGKSPYSRRCSKCGYDESVTAYTVLQNTRLPINKAFYMIFLVYSSQGNISSHKLSEILGIRQSTCWTYSSRIKKTMKERRRHGALHLREGWNSILVEEEK</sequence>
<dbReference type="RefSeq" id="WP_254090699.1">
    <property type="nucleotide sequence ID" value="NZ_JAHESC010000017.1"/>
</dbReference>
<keyword evidence="8" id="KW-1185">Reference proteome</keyword>
<dbReference type="Pfam" id="PF12760">
    <property type="entry name" value="Zn_ribbon_IS1595"/>
    <property type="match status" value="1"/>
</dbReference>
<dbReference type="Proteomes" id="UP001319180">
    <property type="component" value="Unassembled WGS sequence"/>
</dbReference>
<keyword evidence="2" id="KW-1133">Transmembrane helix</keyword>
<feature type="chain" id="PRO_5042999016" evidence="3">
    <location>
        <begin position="23"/>
        <end position="629"/>
    </location>
</feature>
<feature type="domain" description="Transposase zinc-ribbon" evidence="6">
    <location>
        <begin position="500"/>
        <end position="544"/>
    </location>
</feature>
<evidence type="ECO:0000313" key="7">
    <source>
        <dbReference type="EMBL" id="MBT1687467.1"/>
    </source>
</evidence>
<dbReference type="InterPro" id="IPR024442">
    <property type="entry name" value="Transposase_Zn_ribbon"/>
</dbReference>
<protein>
    <submittedName>
        <fullName evidence="7">Transposase</fullName>
    </submittedName>
</protein>
<feature type="transmembrane region" description="Helical" evidence="2">
    <location>
        <begin position="278"/>
        <end position="299"/>
    </location>
</feature>
<feature type="transmembrane region" description="Helical" evidence="2">
    <location>
        <begin position="251"/>
        <end position="271"/>
    </location>
</feature>
<evidence type="ECO:0000256" key="1">
    <source>
        <dbReference type="SAM" id="Coils"/>
    </source>
</evidence>
<dbReference type="Pfam" id="PF07696">
    <property type="entry name" value="7TMR-DISMED2"/>
    <property type="match status" value="1"/>
</dbReference>
<keyword evidence="2" id="KW-0812">Transmembrane</keyword>
<keyword evidence="2" id="KW-0472">Membrane</keyword>
<proteinExistence type="predicted"/>
<evidence type="ECO:0000256" key="3">
    <source>
        <dbReference type="SAM" id="SignalP"/>
    </source>
</evidence>
<feature type="transmembrane region" description="Helical" evidence="2">
    <location>
        <begin position="334"/>
        <end position="354"/>
    </location>
</feature>
<feature type="coiled-coil region" evidence="1">
    <location>
        <begin position="393"/>
        <end position="465"/>
    </location>
</feature>
<comment type="caution">
    <text evidence="7">The sequence shown here is derived from an EMBL/GenBank/DDBJ whole genome shotgun (WGS) entry which is preliminary data.</text>
</comment>
<evidence type="ECO:0000259" key="4">
    <source>
        <dbReference type="Pfam" id="PF07695"/>
    </source>
</evidence>
<dbReference type="CDD" id="cd15841">
    <property type="entry name" value="SNARE_Qc"/>
    <property type="match status" value="1"/>
</dbReference>
<feature type="domain" description="7TM-DISM receptor extracellular" evidence="5">
    <location>
        <begin position="39"/>
        <end position="170"/>
    </location>
</feature>
<evidence type="ECO:0000313" key="8">
    <source>
        <dbReference type="Proteomes" id="UP001319180"/>
    </source>
</evidence>
<feature type="transmembrane region" description="Helical" evidence="2">
    <location>
        <begin position="305"/>
        <end position="322"/>
    </location>
</feature>
<evidence type="ECO:0000259" key="5">
    <source>
        <dbReference type="Pfam" id="PF07696"/>
    </source>
</evidence>
<evidence type="ECO:0000256" key="2">
    <source>
        <dbReference type="SAM" id="Phobius"/>
    </source>
</evidence>
<feature type="transmembrane region" description="Helical" evidence="2">
    <location>
        <begin position="215"/>
        <end position="239"/>
    </location>
</feature>
<feature type="domain" description="7TM-DISM receptor extracellular" evidence="4">
    <location>
        <begin position="183"/>
        <end position="387"/>
    </location>
</feature>
<dbReference type="Gene3D" id="2.60.40.2380">
    <property type="match status" value="1"/>
</dbReference>
<dbReference type="InterPro" id="IPR011622">
    <property type="entry name" value="7TMR_DISM_rcpt_extracell_dom2"/>
</dbReference>
<accession>A0AAP2D9J6</accession>
<feature type="transmembrane region" description="Helical" evidence="2">
    <location>
        <begin position="366"/>
        <end position="385"/>
    </location>
</feature>
<reference evidence="7 8" key="1">
    <citation type="submission" date="2021-05" db="EMBL/GenBank/DDBJ databases">
        <title>A Polyphasic approach of four new species of the genus Ohtaekwangia: Ohtaekwangia histidinii sp. nov., Ohtaekwangia cretensis sp. nov., Ohtaekwangia indiensis sp. nov., Ohtaekwangia reichenbachii sp. nov. from diverse environment.</title>
        <authorList>
            <person name="Octaviana S."/>
        </authorList>
    </citation>
    <scope>NUCLEOTIDE SEQUENCE [LARGE SCALE GENOMIC DNA]</scope>
    <source>
        <strain evidence="7 8">PWU37</strain>
    </source>
</reference>